<dbReference type="GO" id="GO:0008270">
    <property type="term" value="F:zinc ion binding"/>
    <property type="evidence" value="ECO:0007669"/>
    <property type="project" value="UniProtKB-KW"/>
</dbReference>
<dbReference type="PANTHER" id="PTHR22763:SF191">
    <property type="entry name" value="RING FINGER PROTEIN 145 HOMOLOG"/>
    <property type="match status" value="1"/>
</dbReference>
<name>A0A8C3PSU0_9CHAR</name>
<dbReference type="AlphaFoldDB" id="A0A8C3PSU0"/>
<dbReference type="Ensembl" id="ENSCPGT00000027660.1">
    <property type="protein sequence ID" value="ENSCPGP00000025307.1"/>
    <property type="gene ID" value="ENSCPGG00000017454.1"/>
</dbReference>
<keyword evidence="1" id="KW-0479">Metal-binding</keyword>
<dbReference type="InterPro" id="IPR050731">
    <property type="entry name" value="HRD1_E3_ubiq-ligases"/>
</dbReference>
<dbReference type="GO" id="GO:0061663">
    <property type="term" value="F:NEDD8 ligase activity"/>
    <property type="evidence" value="ECO:0007669"/>
    <property type="project" value="UniProtKB-EC"/>
</dbReference>
<accession>A0A8C3PSU0</accession>
<evidence type="ECO:0000256" key="4">
    <source>
        <dbReference type="PROSITE-ProRule" id="PRU00175"/>
    </source>
</evidence>
<keyword evidence="8" id="KW-1185">Reference proteome</keyword>
<evidence type="ECO:0000256" key="3">
    <source>
        <dbReference type="ARBA" id="ARBA00022833"/>
    </source>
</evidence>
<evidence type="ECO:0000256" key="1">
    <source>
        <dbReference type="ARBA" id="ARBA00022723"/>
    </source>
</evidence>
<keyword evidence="3" id="KW-0862">Zinc</keyword>
<dbReference type="Gene3D" id="3.30.40.10">
    <property type="entry name" value="Zinc/RING finger domain, C3HC4 (zinc finger)"/>
    <property type="match status" value="1"/>
</dbReference>
<dbReference type="Pfam" id="PF13639">
    <property type="entry name" value="zf-RING_2"/>
    <property type="match status" value="1"/>
</dbReference>
<evidence type="ECO:0000313" key="7">
    <source>
        <dbReference type="Ensembl" id="ENSCPGP00000025307.1"/>
    </source>
</evidence>
<keyword evidence="2 4" id="KW-0863">Zinc-finger</keyword>
<reference evidence="7" key="2">
    <citation type="submission" date="2025-09" db="UniProtKB">
        <authorList>
            <consortium name="Ensembl"/>
        </authorList>
    </citation>
    <scope>IDENTIFICATION</scope>
</reference>
<protein>
    <recommendedName>
        <fullName evidence="6">RING-type domain-containing protein</fullName>
    </recommendedName>
</protein>
<dbReference type="PROSITE" id="PS50089">
    <property type="entry name" value="ZF_RING_2"/>
    <property type="match status" value="1"/>
</dbReference>
<feature type="domain" description="RING-type" evidence="6">
    <location>
        <begin position="5"/>
        <end position="32"/>
    </location>
</feature>
<proteinExistence type="predicted"/>
<evidence type="ECO:0000256" key="2">
    <source>
        <dbReference type="ARBA" id="ARBA00022771"/>
    </source>
</evidence>
<dbReference type="GO" id="GO:0061630">
    <property type="term" value="F:ubiquitin protein ligase activity"/>
    <property type="evidence" value="ECO:0007669"/>
    <property type="project" value="TreeGrafter"/>
</dbReference>
<dbReference type="InterPro" id="IPR013083">
    <property type="entry name" value="Znf_RING/FYVE/PHD"/>
</dbReference>
<reference evidence="7" key="1">
    <citation type="submission" date="2025-08" db="UniProtKB">
        <authorList>
            <consortium name="Ensembl"/>
        </authorList>
    </citation>
    <scope>IDENTIFICATION</scope>
</reference>
<feature type="compositionally biased region" description="Polar residues" evidence="5">
    <location>
        <begin position="135"/>
        <end position="146"/>
    </location>
</feature>
<evidence type="ECO:0000259" key="6">
    <source>
        <dbReference type="PROSITE" id="PS50089"/>
    </source>
</evidence>
<dbReference type="PANTHER" id="PTHR22763">
    <property type="entry name" value="RING ZINC FINGER PROTEIN"/>
    <property type="match status" value="1"/>
</dbReference>
<dbReference type="SUPFAM" id="SSF57850">
    <property type="entry name" value="RING/U-box"/>
    <property type="match status" value="1"/>
</dbReference>
<dbReference type="GO" id="GO:0036503">
    <property type="term" value="P:ERAD pathway"/>
    <property type="evidence" value="ECO:0007669"/>
    <property type="project" value="TreeGrafter"/>
</dbReference>
<dbReference type="GO" id="GO:0043161">
    <property type="term" value="P:proteasome-mediated ubiquitin-dependent protein catabolic process"/>
    <property type="evidence" value="ECO:0007669"/>
    <property type="project" value="TreeGrafter"/>
</dbReference>
<evidence type="ECO:0000313" key="8">
    <source>
        <dbReference type="Proteomes" id="UP000694419"/>
    </source>
</evidence>
<dbReference type="GO" id="GO:0031461">
    <property type="term" value="C:cullin-RING ubiquitin ligase complex"/>
    <property type="evidence" value="ECO:0007669"/>
    <property type="project" value="UniProtKB-ARBA"/>
</dbReference>
<evidence type="ECO:0000256" key="5">
    <source>
        <dbReference type="SAM" id="MobiDB-lite"/>
    </source>
</evidence>
<dbReference type="InterPro" id="IPR001841">
    <property type="entry name" value="Znf_RING"/>
</dbReference>
<organism evidence="7 8">
    <name type="scientific">Calidris pygmaea</name>
    <name type="common">Spoon-billed sandpiper</name>
    <dbReference type="NCBI Taxonomy" id="425635"/>
    <lineage>
        <taxon>Eukaryota</taxon>
        <taxon>Metazoa</taxon>
        <taxon>Chordata</taxon>
        <taxon>Craniata</taxon>
        <taxon>Vertebrata</taxon>
        <taxon>Euteleostomi</taxon>
        <taxon>Archelosauria</taxon>
        <taxon>Archosauria</taxon>
        <taxon>Dinosauria</taxon>
        <taxon>Saurischia</taxon>
        <taxon>Theropoda</taxon>
        <taxon>Coelurosauria</taxon>
        <taxon>Aves</taxon>
        <taxon>Neognathae</taxon>
        <taxon>Neoaves</taxon>
        <taxon>Charadriiformes</taxon>
        <taxon>Scolopacidae</taxon>
        <taxon>Calidris</taxon>
    </lineage>
</organism>
<dbReference type="Proteomes" id="UP000694419">
    <property type="component" value="Unplaced"/>
</dbReference>
<sequence>MQVAVITPCSHFFHAACLRKWLYVQDTCPMCHQQVTPVATEEDPGTERAARPAPAGGDEVPRSRGAATSPAPAQPGEDGLPGVVPAQGDSGAAQDNGGEDLDPAHPDASTSQKQEESAIPQPHCGDPRPSDQDVQHPSPSPTSLDTFASPELGVRDSGDSHSGPHPS</sequence>
<dbReference type="GO" id="GO:0012505">
    <property type="term" value="C:endomembrane system"/>
    <property type="evidence" value="ECO:0007669"/>
    <property type="project" value="TreeGrafter"/>
</dbReference>
<feature type="compositionally biased region" description="Basic and acidic residues" evidence="5">
    <location>
        <begin position="125"/>
        <end position="134"/>
    </location>
</feature>
<feature type="region of interest" description="Disordered" evidence="5">
    <location>
        <begin position="37"/>
        <end position="167"/>
    </location>
</feature>